<dbReference type="Pfam" id="PF07228">
    <property type="entry name" value="SpoIIE"/>
    <property type="match status" value="1"/>
</dbReference>
<reference evidence="5 6" key="1">
    <citation type="submission" date="2017-11" db="EMBL/GenBank/DDBJ databases">
        <title>Comparitive Functional Genomics of Dry Heat Resistant strains isolated from the Viking Spacecraft.</title>
        <authorList>
            <person name="Seuylemezian A."/>
            <person name="Cooper K."/>
            <person name="Vaishampayan P."/>
        </authorList>
    </citation>
    <scope>NUCLEOTIDE SEQUENCE [LARGE SCALE GENOMIC DNA]</scope>
    <source>
        <strain evidence="5 6">V32-6</strain>
    </source>
</reference>
<dbReference type="InterPro" id="IPR013767">
    <property type="entry name" value="PAS_fold"/>
</dbReference>
<dbReference type="SUPFAM" id="SSF81606">
    <property type="entry name" value="PP2C-like"/>
    <property type="match status" value="1"/>
</dbReference>
<organism evidence="5 6">
    <name type="scientific">Neobacillus cucumis</name>
    <dbReference type="NCBI Taxonomy" id="1740721"/>
    <lineage>
        <taxon>Bacteria</taxon>
        <taxon>Bacillati</taxon>
        <taxon>Bacillota</taxon>
        <taxon>Bacilli</taxon>
        <taxon>Bacillales</taxon>
        <taxon>Bacillaceae</taxon>
        <taxon>Neobacillus</taxon>
    </lineage>
</organism>
<dbReference type="GO" id="GO:0016791">
    <property type="term" value="F:phosphatase activity"/>
    <property type="evidence" value="ECO:0007669"/>
    <property type="project" value="TreeGrafter"/>
</dbReference>
<feature type="domain" description="PPM-type phosphatase" evidence="4">
    <location>
        <begin position="191"/>
        <end position="401"/>
    </location>
</feature>
<dbReference type="PROSITE" id="PS50112">
    <property type="entry name" value="PAS"/>
    <property type="match status" value="1"/>
</dbReference>
<dbReference type="AlphaFoldDB" id="A0A2N5H9P0"/>
<dbReference type="InterPro" id="IPR052016">
    <property type="entry name" value="Bact_Sigma-Reg"/>
</dbReference>
<evidence type="ECO:0000259" key="3">
    <source>
        <dbReference type="PROSITE" id="PS50112"/>
    </source>
</evidence>
<sequence length="402" mass="46123">MDEQLDHAPCGFLTLSETGIILSINHTLLKILNYTEDQLRGQHVNSILTVPARLFFQLYFFPLVKLDHQVEEMYISLKTSKDEEIPVLINALQRRRKESTVLECVLIPMRKRSEYENELLLAKKETEVALKAKDKANAELKTILKKLEIQKEELLELNKQNQKYKIETKKELELARIIQETSLTAPINNEKVQMEIFYNASGELSGDIYGIYQMDQHRYGIILLDVMGHGISSALITMTLHSLFQRLISAGFAVDLVMKELDSHLHKLFQNNEEARHYSTAIYLLINTDRQTIDYINAGHPPALWQDPDGKQYELGSTAPPLGTFEGIVFKTNTFPYKEGGRLLLYTDGIDPLASNHLSPLLRNTIPLPLFKVKEEILQSLNNEKNIYHKSDDESFILIDLK</sequence>
<feature type="domain" description="PAS" evidence="3">
    <location>
        <begin position="1"/>
        <end position="42"/>
    </location>
</feature>
<dbReference type="InterPro" id="IPR035965">
    <property type="entry name" value="PAS-like_dom_sf"/>
</dbReference>
<name>A0A2N5H9P0_9BACI</name>
<evidence type="ECO:0000259" key="4">
    <source>
        <dbReference type="PROSITE" id="PS51746"/>
    </source>
</evidence>
<dbReference type="Proteomes" id="UP000234950">
    <property type="component" value="Unassembled WGS sequence"/>
</dbReference>
<dbReference type="EMBL" id="PGVE01000078">
    <property type="protein sequence ID" value="PLS02247.1"/>
    <property type="molecule type" value="Genomic_DNA"/>
</dbReference>
<keyword evidence="1" id="KW-0378">Hydrolase</keyword>
<proteinExistence type="predicted"/>
<dbReference type="Gene3D" id="3.60.40.10">
    <property type="entry name" value="PPM-type phosphatase domain"/>
    <property type="match status" value="1"/>
</dbReference>
<dbReference type="PANTHER" id="PTHR43156:SF14">
    <property type="entry name" value="PHOSPHOSERINE PHOSPHATASE RSBP"/>
    <property type="match status" value="1"/>
</dbReference>
<keyword evidence="6" id="KW-1185">Reference proteome</keyword>
<dbReference type="PROSITE" id="PS51746">
    <property type="entry name" value="PPM_2"/>
    <property type="match status" value="1"/>
</dbReference>
<evidence type="ECO:0000313" key="5">
    <source>
        <dbReference type="EMBL" id="PLS02247.1"/>
    </source>
</evidence>
<dbReference type="Gene3D" id="3.30.450.20">
    <property type="entry name" value="PAS domain"/>
    <property type="match status" value="1"/>
</dbReference>
<dbReference type="PANTHER" id="PTHR43156">
    <property type="entry name" value="STAGE II SPORULATION PROTEIN E-RELATED"/>
    <property type="match status" value="1"/>
</dbReference>
<dbReference type="InterPro" id="IPR036457">
    <property type="entry name" value="PPM-type-like_dom_sf"/>
</dbReference>
<dbReference type="SUPFAM" id="SSF55785">
    <property type="entry name" value="PYP-like sensor domain (PAS domain)"/>
    <property type="match status" value="1"/>
</dbReference>
<feature type="coiled-coil region" evidence="2">
    <location>
        <begin position="130"/>
        <end position="167"/>
    </location>
</feature>
<dbReference type="SMART" id="SM00331">
    <property type="entry name" value="PP2C_SIG"/>
    <property type="match status" value="1"/>
</dbReference>
<gene>
    <name evidence="5" type="ORF">CVD27_21125</name>
</gene>
<dbReference type="CDD" id="cd00130">
    <property type="entry name" value="PAS"/>
    <property type="match status" value="1"/>
</dbReference>
<dbReference type="InterPro" id="IPR000014">
    <property type="entry name" value="PAS"/>
</dbReference>
<dbReference type="OrthoDB" id="9763484at2"/>
<dbReference type="NCBIfam" id="TIGR00229">
    <property type="entry name" value="sensory_box"/>
    <property type="match status" value="1"/>
</dbReference>
<accession>A0A2N5H9P0</accession>
<protein>
    <submittedName>
        <fullName evidence="5">Phosphoserine phosphatase</fullName>
    </submittedName>
</protein>
<keyword evidence="2" id="KW-0175">Coiled coil</keyword>
<evidence type="ECO:0000256" key="1">
    <source>
        <dbReference type="ARBA" id="ARBA00022801"/>
    </source>
</evidence>
<comment type="caution">
    <text evidence="5">The sequence shown here is derived from an EMBL/GenBank/DDBJ whole genome shotgun (WGS) entry which is preliminary data.</text>
</comment>
<dbReference type="InterPro" id="IPR001932">
    <property type="entry name" value="PPM-type_phosphatase-like_dom"/>
</dbReference>
<dbReference type="Pfam" id="PF00989">
    <property type="entry name" value="PAS"/>
    <property type="match status" value="1"/>
</dbReference>
<evidence type="ECO:0000313" key="6">
    <source>
        <dbReference type="Proteomes" id="UP000234950"/>
    </source>
</evidence>
<dbReference type="GO" id="GO:0006355">
    <property type="term" value="P:regulation of DNA-templated transcription"/>
    <property type="evidence" value="ECO:0007669"/>
    <property type="project" value="InterPro"/>
</dbReference>
<dbReference type="RefSeq" id="WP_101650184.1">
    <property type="nucleotide sequence ID" value="NZ_PGVE01000078.1"/>
</dbReference>
<evidence type="ECO:0000256" key="2">
    <source>
        <dbReference type="SAM" id="Coils"/>
    </source>
</evidence>